<dbReference type="RefSeq" id="WP_139216120.1">
    <property type="nucleotide sequence ID" value="NZ_FOSZ01000001.1"/>
</dbReference>
<evidence type="ECO:0000313" key="3">
    <source>
        <dbReference type="Proteomes" id="UP000198851"/>
    </source>
</evidence>
<dbReference type="AlphaFoldDB" id="A0A1I4AMM4"/>
<protein>
    <submittedName>
        <fullName evidence="2">Uncharacterized protein</fullName>
    </submittedName>
</protein>
<keyword evidence="1" id="KW-0732">Signal</keyword>
<evidence type="ECO:0000313" key="2">
    <source>
        <dbReference type="EMBL" id="SFK57634.1"/>
    </source>
</evidence>
<sequence length="183" mass="20629">MPLYKKSLLSVLALFALCGIANAQNIHSNKPQANYPPESWQFKVEFKRFPWDIACAELNGHGSLTKKGSGRNVTYKLSGFPAADGLVCTVANNPKRRFTIDVDNLFGVGRKKRVMGGEYFEGEVKRVDLKVVYQSNAVGYGSYKAHAHRHTVFSKDRIIYSEQGMFAAFFPVRANQPPRRWKP</sequence>
<dbReference type="STRING" id="1280847.SAMN04488036_101478"/>
<gene>
    <name evidence="2" type="ORF">SAMN04488036_101478</name>
</gene>
<dbReference type="OrthoDB" id="7862878at2"/>
<keyword evidence="3" id="KW-1185">Reference proteome</keyword>
<feature type="signal peptide" evidence="1">
    <location>
        <begin position="1"/>
        <end position="23"/>
    </location>
</feature>
<proteinExistence type="predicted"/>
<name>A0A1I4AMM4_9RHOB</name>
<organism evidence="2 3">
    <name type="scientific">Shimia haliotis</name>
    <dbReference type="NCBI Taxonomy" id="1280847"/>
    <lineage>
        <taxon>Bacteria</taxon>
        <taxon>Pseudomonadati</taxon>
        <taxon>Pseudomonadota</taxon>
        <taxon>Alphaproteobacteria</taxon>
        <taxon>Rhodobacterales</taxon>
        <taxon>Roseobacteraceae</taxon>
    </lineage>
</organism>
<reference evidence="3" key="1">
    <citation type="submission" date="2016-10" db="EMBL/GenBank/DDBJ databases">
        <authorList>
            <person name="Varghese N."/>
            <person name="Submissions S."/>
        </authorList>
    </citation>
    <scope>NUCLEOTIDE SEQUENCE [LARGE SCALE GENOMIC DNA]</scope>
    <source>
        <strain evidence="3">DSM 28453</strain>
    </source>
</reference>
<feature type="chain" id="PRO_5011504566" evidence="1">
    <location>
        <begin position="24"/>
        <end position="183"/>
    </location>
</feature>
<accession>A0A1I4AMM4</accession>
<evidence type="ECO:0000256" key="1">
    <source>
        <dbReference type="SAM" id="SignalP"/>
    </source>
</evidence>
<dbReference type="EMBL" id="FOSZ01000001">
    <property type="protein sequence ID" value="SFK57634.1"/>
    <property type="molecule type" value="Genomic_DNA"/>
</dbReference>
<dbReference type="Proteomes" id="UP000198851">
    <property type="component" value="Unassembled WGS sequence"/>
</dbReference>